<proteinExistence type="predicted"/>
<dbReference type="EMBL" id="VCLB01000010">
    <property type="protein sequence ID" value="TNB46431.1"/>
    <property type="molecule type" value="Genomic_DNA"/>
</dbReference>
<gene>
    <name evidence="1" type="ORF">FF124_18070</name>
</gene>
<accession>A0A5C4JMK5</accession>
<sequence>MSTDQLKLMALDEEDLAIISAHVQDAVFLSKDVTFSRVAGQFQLLCNRFVWEKKRGFFTKPERRRAALVFKRVTAVRSIGLDRKAEDEVSNLLSMTFEKTGEGPEGSLVITLSGGGEIVADVECIEVLLADLSASWEARGKPHHPR</sequence>
<dbReference type="OrthoDB" id="9806367at2"/>
<dbReference type="Pfam" id="PF11164">
    <property type="entry name" value="DUF2948"/>
    <property type="match status" value="1"/>
</dbReference>
<dbReference type="AlphaFoldDB" id="A0A5C4JMK5"/>
<keyword evidence="2" id="KW-1185">Reference proteome</keyword>
<protein>
    <submittedName>
        <fullName evidence="1">DUF2948 family protein</fullName>
    </submittedName>
</protein>
<organism evidence="1 2">
    <name type="scientific">Martelella lutilitoris</name>
    <dbReference type="NCBI Taxonomy" id="2583532"/>
    <lineage>
        <taxon>Bacteria</taxon>
        <taxon>Pseudomonadati</taxon>
        <taxon>Pseudomonadota</taxon>
        <taxon>Alphaproteobacteria</taxon>
        <taxon>Hyphomicrobiales</taxon>
        <taxon>Aurantimonadaceae</taxon>
        <taxon>Martelella</taxon>
    </lineage>
</organism>
<reference evidence="1 2" key="2">
    <citation type="submission" date="2019-06" db="EMBL/GenBank/DDBJ databases">
        <title>Martelella lutilitoris sp. nov., isolated from a tidal mudflat.</title>
        <authorList>
            <person name="Kim Y.-J."/>
        </authorList>
    </citation>
    <scope>NUCLEOTIDE SEQUENCE [LARGE SCALE GENOMIC DNA]</scope>
    <source>
        <strain evidence="1 2">GH2-6</strain>
    </source>
</reference>
<reference evidence="1 2" key="1">
    <citation type="submission" date="2019-05" db="EMBL/GenBank/DDBJ databases">
        <authorList>
            <person name="Lee S.D."/>
        </authorList>
    </citation>
    <scope>NUCLEOTIDE SEQUENCE [LARGE SCALE GENOMIC DNA]</scope>
    <source>
        <strain evidence="1 2">GH2-6</strain>
    </source>
</reference>
<dbReference type="Proteomes" id="UP000307874">
    <property type="component" value="Unassembled WGS sequence"/>
</dbReference>
<name>A0A5C4JMK5_9HYPH</name>
<evidence type="ECO:0000313" key="1">
    <source>
        <dbReference type="EMBL" id="TNB46431.1"/>
    </source>
</evidence>
<comment type="caution">
    <text evidence="1">The sequence shown here is derived from an EMBL/GenBank/DDBJ whole genome shotgun (WGS) entry which is preliminary data.</text>
</comment>
<dbReference type="InterPro" id="IPR021335">
    <property type="entry name" value="DUF2948"/>
</dbReference>
<evidence type="ECO:0000313" key="2">
    <source>
        <dbReference type="Proteomes" id="UP000307874"/>
    </source>
</evidence>
<dbReference type="RefSeq" id="WP_138749878.1">
    <property type="nucleotide sequence ID" value="NZ_VCLB01000010.1"/>
</dbReference>